<dbReference type="AlphaFoldDB" id="A0A316D6K3"/>
<evidence type="ECO:0000256" key="3">
    <source>
        <dbReference type="ARBA" id="ARBA00023125"/>
    </source>
</evidence>
<accession>A0A316D6K3</accession>
<dbReference type="Gene3D" id="3.40.190.290">
    <property type="match status" value="1"/>
</dbReference>
<dbReference type="Pfam" id="PF03466">
    <property type="entry name" value="LysR_substrate"/>
    <property type="match status" value="1"/>
</dbReference>
<feature type="domain" description="HTH lysR-type" evidence="5">
    <location>
        <begin position="3"/>
        <end position="60"/>
    </location>
</feature>
<dbReference type="PANTHER" id="PTHR30126:SF100">
    <property type="entry name" value="LYSR-FAMILY TRANSCRIPTIONAL REGULATOR"/>
    <property type="match status" value="1"/>
</dbReference>
<evidence type="ECO:0000256" key="1">
    <source>
        <dbReference type="ARBA" id="ARBA00009437"/>
    </source>
</evidence>
<proteinExistence type="inferred from homology"/>
<evidence type="ECO:0000313" key="7">
    <source>
        <dbReference type="Proteomes" id="UP000245634"/>
    </source>
</evidence>
<dbReference type="SUPFAM" id="SSF46785">
    <property type="entry name" value="Winged helix' DNA-binding domain"/>
    <property type="match status" value="1"/>
</dbReference>
<gene>
    <name evidence="6" type="ORF">C7459_11121</name>
</gene>
<dbReference type="SUPFAM" id="SSF53850">
    <property type="entry name" value="Periplasmic binding protein-like II"/>
    <property type="match status" value="1"/>
</dbReference>
<dbReference type="PROSITE" id="PS50931">
    <property type="entry name" value="HTH_LYSR"/>
    <property type="match status" value="1"/>
</dbReference>
<reference evidence="6 7" key="1">
    <citation type="submission" date="2018-05" db="EMBL/GenBank/DDBJ databases">
        <title>Genomic Encyclopedia of Type Strains, Phase IV (KMG-IV): sequencing the most valuable type-strain genomes for metagenomic binning, comparative biology and taxonomic classification.</title>
        <authorList>
            <person name="Goeker M."/>
        </authorList>
    </citation>
    <scope>NUCLEOTIDE SEQUENCE [LARGE SCALE GENOMIC DNA]</scope>
    <source>
        <strain evidence="6 7">DSM 18773</strain>
    </source>
</reference>
<organism evidence="6 7">
    <name type="scientific">Tumebacillus permanentifrigoris</name>
    <dbReference type="NCBI Taxonomy" id="378543"/>
    <lineage>
        <taxon>Bacteria</taxon>
        <taxon>Bacillati</taxon>
        <taxon>Bacillota</taxon>
        <taxon>Bacilli</taxon>
        <taxon>Bacillales</taxon>
        <taxon>Alicyclobacillaceae</taxon>
        <taxon>Tumebacillus</taxon>
    </lineage>
</organism>
<dbReference type="FunFam" id="1.10.10.10:FF:000001">
    <property type="entry name" value="LysR family transcriptional regulator"/>
    <property type="match status" value="1"/>
</dbReference>
<dbReference type="Proteomes" id="UP000245634">
    <property type="component" value="Unassembled WGS sequence"/>
</dbReference>
<dbReference type="InterPro" id="IPR036390">
    <property type="entry name" value="WH_DNA-bd_sf"/>
</dbReference>
<dbReference type="InterPro" id="IPR005119">
    <property type="entry name" value="LysR_subst-bd"/>
</dbReference>
<protein>
    <submittedName>
        <fullName evidence="6">DNA-binding transcriptional LysR family regulator</fullName>
    </submittedName>
</protein>
<comment type="similarity">
    <text evidence="1">Belongs to the LysR transcriptional regulatory family.</text>
</comment>
<keyword evidence="2" id="KW-0805">Transcription regulation</keyword>
<dbReference type="GO" id="GO:0000976">
    <property type="term" value="F:transcription cis-regulatory region binding"/>
    <property type="evidence" value="ECO:0007669"/>
    <property type="project" value="TreeGrafter"/>
</dbReference>
<dbReference type="EMBL" id="QGGL01000011">
    <property type="protein sequence ID" value="PWK11228.1"/>
    <property type="molecule type" value="Genomic_DNA"/>
</dbReference>
<dbReference type="Gene3D" id="1.10.10.10">
    <property type="entry name" value="Winged helix-like DNA-binding domain superfamily/Winged helix DNA-binding domain"/>
    <property type="match status" value="1"/>
</dbReference>
<dbReference type="CDD" id="cd05466">
    <property type="entry name" value="PBP2_LTTR_substrate"/>
    <property type="match status" value="1"/>
</dbReference>
<evidence type="ECO:0000256" key="2">
    <source>
        <dbReference type="ARBA" id="ARBA00023015"/>
    </source>
</evidence>
<evidence type="ECO:0000259" key="5">
    <source>
        <dbReference type="PROSITE" id="PS50931"/>
    </source>
</evidence>
<keyword evidence="4" id="KW-0804">Transcription</keyword>
<keyword evidence="3 6" id="KW-0238">DNA-binding</keyword>
<evidence type="ECO:0000313" key="6">
    <source>
        <dbReference type="EMBL" id="PWK11228.1"/>
    </source>
</evidence>
<comment type="caution">
    <text evidence="6">The sequence shown here is derived from an EMBL/GenBank/DDBJ whole genome shotgun (WGS) entry which is preliminary data.</text>
</comment>
<dbReference type="Pfam" id="PF00126">
    <property type="entry name" value="HTH_1"/>
    <property type="match status" value="1"/>
</dbReference>
<evidence type="ECO:0000256" key="4">
    <source>
        <dbReference type="ARBA" id="ARBA00023163"/>
    </source>
</evidence>
<keyword evidence="7" id="KW-1185">Reference proteome</keyword>
<dbReference type="PRINTS" id="PR00039">
    <property type="entry name" value="HTHLYSR"/>
</dbReference>
<dbReference type="InterPro" id="IPR036388">
    <property type="entry name" value="WH-like_DNA-bd_sf"/>
</dbReference>
<name>A0A316D6K3_9BACL</name>
<sequence>MAMELRHLNTFKVVAEVKGFTRAADLLGYAQSSVTAQIQALEEELGVQLFNRLGKRIVLTEAGTRLLPFVAEIQKLVETAKSELLEAQVPQGTLTIGAPESLCAFRLPSLLQEFRRKFPSVKIVLRPGLCWQLRQQVRSGELDLAFLLDEDKPEGNDLHAEVLLEEPIKLIAPPTHPLTERKAVYPQDLKEETLFLTEVGCSYRTIFEQQLNSHGIYLDQQLEFGSLEAIKQCVITGIGLAQLPEVVVQNELADGRLVALPWAGQAVSVHTQLLYHKSKWVSPAMKEFLEITRRMFPSRQKTAR</sequence>
<dbReference type="PANTHER" id="PTHR30126">
    <property type="entry name" value="HTH-TYPE TRANSCRIPTIONAL REGULATOR"/>
    <property type="match status" value="1"/>
</dbReference>
<dbReference type="InterPro" id="IPR000847">
    <property type="entry name" value="LysR_HTH_N"/>
</dbReference>
<dbReference type="GO" id="GO:0003700">
    <property type="term" value="F:DNA-binding transcription factor activity"/>
    <property type="evidence" value="ECO:0007669"/>
    <property type="project" value="InterPro"/>
</dbReference>